<protein>
    <submittedName>
        <fullName evidence="2">Uncharacterized protein</fullName>
    </submittedName>
</protein>
<sequence length="445" mass="50781">MQENEDNIERFAPQSDKAENAFIPSNRVWVFRRGIGLDKTEDYFMFEKIDHLLIIFFTWLSNRFPSLLRIFPFLGKVKSVQEVETKRQAKKHNRRESAGLSADSVGLRTLDKGTQPEDEDSNVITRRTLFADVRKHGLGSLFRKSTIVEPTYKEMVVMYKRDPKKSVAALDPTHASAINDRGIFLRTYRNIPMSDLELIFPEKKLGVRPMDFVYLAATGAIGIATLIIHFSDEISSWFGLAALLSFVTLAVRTFITYRYSIIYYQRFMLGFLNDKAMSSDRDVLLYLIDKLKLQELKESAVLYFFLWTYGKQTPSLAHKVCEEFMMDIQRLEKHPTHVRFAVHDALARLLSLGMAKRADGRESKNIDDEAEYVATPLDEMPTVLGEHWAHIFATTHLPSDAAIPLQSFSALPAVSPASVWLSLGRRVTWMAKSGYALMLAATVTM</sequence>
<dbReference type="PANTHER" id="PTHR33645:SF11">
    <property type="entry name" value="AMINOPEPTIDASE (DUF3754)"/>
    <property type="match status" value="1"/>
</dbReference>
<keyword evidence="3" id="KW-1185">Reference proteome</keyword>
<keyword evidence="1" id="KW-0472">Membrane</keyword>
<dbReference type="Pfam" id="PF12576">
    <property type="entry name" value="DUF3754"/>
    <property type="match status" value="1"/>
</dbReference>
<evidence type="ECO:0000313" key="2">
    <source>
        <dbReference type="EMBL" id="ELR18039.1"/>
    </source>
</evidence>
<dbReference type="VEuPathDB" id="AmoebaDB:ACA1_083890"/>
<dbReference type="EMBL" id="KB007962">
    <property type="protein sequence ID" value="ELR18039.1"/>
    <property type="molecule type" value="Genomic_DNA"/>
</dbReference>
<evidence type="ECO:0000313" key="3">
    <source>
        <dbReference type="Proteomes" id="UP000011083"/>
    </source>
</evidence>
<organism evidence="2 3">
    <name type="scientific">Acanthamoeba castellanii (strain ATCC 30010 / Neff)</name>
    <dbReference type="NCBI Taxonomy" id="1257118"/>
    <lineage>
        <taxon>Eukaryota</taxon>
        <taxon>Amoebozoa</taxon>
        <taxon>Discosea</taxon>
        <taxon>Longamoebia</taxon>
        <taxon>Centramoebida</taxon>
        <taxon>Acanthamoebidae</taxon>
        <taxon>Acanthamoeba</taxon>
    </lineage>
</organism>
<dbReference type="PANTHER" id="PTHR33645">
    <property type="entry name" value="AMINOPEPTIDASE (DUF3754)"/>
    <property type="match status" value="1"/>
</dbReference>
<proteinExistence type="predicted"/>
<reference evidence="2 3" key="1">
    <citation type="journal article" date="2013" name="Genome Biol.">
        <title>Genome of Acanthamoeba castellanii highlights extensive lateral gene transfer and early evolution of tyrosine kinase signaling.</title>
        <authorList>
            <person name="Clarke M."/>
            <person name="Lohan A.J."/>
            <person name="Liu B."/>
            <person name="Lagkouvardos I."/>
            <person name="Roy S."/>
            <person name="Zafar N."/>
            <person name="Bertelli C."/>
            <person name="Schilde C."/>
            <person name="Kianianmomeni A."/>
            <person name="Burglin T.R."/>
            <person name="Frech C."/>
            <person name="Turcotte B."/>
            <person name="Kopec K.O."/>
            <person name="Synnott J.M."/>
            <person name="Choo C."/>
            <person name="Paponov I."/>
            <person name="Finkler A."/>
            <person name="Soon Heng Tan C."/>
            <person name="Hutchins A.P."/>
            <person name="Weinmeier T."/>
            <person name="Rattei T."/>
            <person name="Chu J.S."/>
            <person name="Gimenez G."/>
            <person name="Irimia M."/>
            <person name="Rigden D.J."/>
            <person name="Fitzpatrick D.A."/>
            <person name="Lorenzo-Morales J."/>
            <person name="Bateman A."/>
            <person name="Chiu C.H."/>
            <person name="Tang P."/>
            <person name="Hegemann P."/>
            <person name="Fromm H."/>
            <person name="Raoult D."/>
            <person name="Greub G."/>
            <person name="Miranda-Saavedra D."/>
            <person name="Chen N."/>
            <person name="Nash P."/>
            <person name="Ginger M.L."/>
            <person name="Horn M."/>
            <person name="Schaap P."/>
            <person name="Caler L."/>
            <person name="Loftus B."/>
        </authorList>
    </citation>
    <scope>NUCLEOTIDE SEQUENCE [LARGE SCALE GENOMIC DNA]</scope>
    <source>
        <strain evidence="2 3">Neff</strain>
    </source>
</reference>
<dbReference type="InterPro" id="IPR022227">
    <property type="entry name" value="DUF3754"/>
</dbReference>
<dbReference type="AlphaFoldDB" id="L8GXR4"/>
<gene>
    <name evidence="2" type="ORF">ACA1_083890</name>
</gene>
<dbReference type="RefSeq" id="XP_004340058.1">
    <property type="nucleotide sequence ID" value="XM_004340010.1"/>
</dbReference>
<feature type="transmembrane region" description="Helical" evidence="1">
    <location>
        <begin position="237"/>
        <end position="259"/>
    </location>
</feature>
<dbReference type="KEGG" id="acan:ACA1_083890"/>
<dbReference type="GeneID" id="14918799"/>
<keyword evidence="1" id="KW-0812">Transmembrane</keyword>
<name>L8GXR4_ACACF</name>
<dbReference type="OrthoDB" id="2020015at2759"/>
<keyword evidence="1" id="KW-1133">Transmembrane helix</keyword>
<feature type="transmembrane region" description="Helical" evidence="1">
    <location>
        <begin position="212"/>
        <end position="231"/>
    </location>
</feature>
<evidence type="ECO:0000256" key="1">
    <source>
        <dbReference type="SAM" id="Phobius"/>
    </source>
</evidence>
<accession>L8GXR4</accession>
<dbReference type="Proteomes" id="UP000011083">
    <property type="component" value="Unassembled WGS sequence"/>
</dbReference>